<dbReference type="RefSeq" id="WP_007201201.1">
    <property type="nucleotide sequence ID" value="NZ_AKKV01000021.1"/>
</dbReference>
<sequence length="62" mass="6639">MTAIFIAIGAGLIVTLLTVMVGLQKDEKYGSSTKSNLFRLSGIYVVLILCCIVGLGLYIGMR</sequence>
<dbReference type="Proteomes" id="UP000004080">
    <property type="component" value="Unassembled WGS sequence"/>
</dbReference>
<dbReference type="PATRIC" id="fig|1196324.3.peg.1122"/>
<proteinExistence type="predicted"/>
<keyword evidence="3" id="KW-1185">Reference proteome</keyword>
<protein>
    <recommendedName>
        <fullName evidence="4">Group-specific protein</fullName>
    </recommendedName>
</protein>
<organism evidence="2 3">
    <name type="scientific">Fictibacillus macauensis ZFHKF-1</name>
    <dbReference type="NCBI Taxonomy" id="1196324"/>
    <lineage>
        <taxon>Bacteria</taxon>
        <taxon>Bacillati</taxon>
        <taxon>Bacillota</taxon>
        <taxon>Bacilli</taxon>
        <taxon>Bacillales</taxon>
        <taxon>Fictibacillaceae</taxon>
        <taxon>Fictibacillus</taxon>
    </lineage>
</organism>
<comment type="caution">
    <text evidence="2">The sequence shown here is derived from an EMBL/GenBank/DDBJ whole genome shotgun (WGS) entry which is preliminary data.</text>
</comment>
<evidence type="ECO:0000313" key="3">
    <source>
        <dbReference type="Proteomes" id="UP000004080"/>
    </source>
</evidence>
<keyword evidence="1" id="KW-1133">Transmembrane helix</keyword>
<keyword evidence="1" id="KW-0472">Membrane</keyword>
<feature type="transmembrane region" description="Helical" evidence="1">
    <location>
        <begin position="6"/>
        <end position="23"/>
    </location>
</feature>
<accession>I8J3P8</accession>
<gene>
    <name evidence="2" type="ORF">A374_05511</name>
</gene>
<dbReference type="OrthoDB" id="2923636at2"/>
<evidence type="ECO:0008006" key="4">
    <source>
        <dbReference type="Google" id="ProtNLM"/>
    </source>
</evidence>
<evidence type="ECO:0000313" key="2">
    <source>
        <dbReference type="EMBL" id="EIT86396.1"/>
    </source>
</evidence>
<reference evidence="2 3" key="1">
    <citation type="journal article" date="2012" name="J. Bacteriol.">
        <title>Genome of Bacillus macauensis ZFHKF-1, a Long-Chain-Forming Bacterium.</title>
        <authorList>
            <person name="Cai L."/>
            <person name="Zhang T."/>
        </authorList>
    </citation>
    <scope>NUCLEOTIDE SEQUENCE [LARGE SCALE GENOMIC DNA]</scope>
    <source>
        <strain evidence="2 3">ZFHKF-1</strain>
    </source>
</reference>
<evidence type="ECO:0000256" key="1">
    <source>
        <dbReference type="SAM" id="Phobius"/>
    </source>
</evidence>
<name>I8J3P8_9BACL</name>
<feature type="transmembrane region" description="Helical" evidence="1">
    <location>
        <begin position="43"/>
        <end position="61"/>
    </location>
</feature>
<keyword evidence="1" id="KW-0812">Transmembrane</keyword>
<dbReference type="AlphaFoldDB" id="I8J3P8"/>
<dbReference type="STRING" id="1196324.A374_05511"/>
<dbReference type="EMBL" id="AKKV01000021">
    <property type="protein sequence ID" value="EIT86396.1"/>
    <property type="molecule type" value="Genomic_DNA"/>
</dbReference>